<name>A0A1I7URL1_9PELO</name>
<dbReference type="AlphaFoldDB" id="A0A1I7URL1"/>
<dbReference type="Proteomes" id="UP000095282">
    <property type="component" value="Unplaced"/>
</dbReference>
<proteinExistence type="predicted"/>
<keyword evidence="2" id="KW-1185">Reference proteome</keyword>
<evidence type="ECO:0000256" key="1">
    <source>
        <dbReference type="SAM" id="MobiDB-lite"/>
    </source>
</evidence>
<evidence type="ECO:0000313" key="3">
    <source>
        <dbReference type="WBParaSite" id="Csp11.Scaffold630.g18648.t1"/>
    </source>
</evidence>
<feature type="compositionally biased region" description="Basic and acidic residues" evidence="1">
    <location>
        <begin position="165"/>
        <end position="175"/>
    </location>
</feature>
<feature type="compositionally biased region" description="Basic and acidic residues" evidence="1">
    <location>
        <begin position="187"/>
        <end position="200"/>
    </location>
</feature>
<dbReference type="WBParaSite" id="Csp11.Scaffold630.g18648.t1">
    <property type="protein sequence ID" value="Csp11.Scaffold630.g18648.t1"/>
    <property type="gene ID" value="Csp11.Scaffold630.g18648"/>
</dbReference>
<sequence length="200" mass="22752">MSNNLDVRLFPNGHPYLFLPQINNPQLPPLLQLPPHIPSNPDPSPLSSLTHFAQVSHQQFVSSPFDQVLNMPFVVPSTQPTVPMSLPFMDIVNAQLLAQPVNPLLPLGIAPMQLMPVRKTPVPLMSLRIPTPPSLRAHPYQTSRDRTENVRRPRQRNPSVQSQSYKEKYTSDRRNSPYRPYELLGEALRKEAEKSEKESR</sequence>
<accession>A0A1I7URL1</accession>
<evidence type="ECO:0000313" key="2">
    <source>
        <dbReference type="Proteomes" id="UP000095282"/>
    </source>
</evidence>
<reference evidence="3" key="1">
    <citation type="submission" date="2016-11" db="UniProtKB">
        <authorList>
            <consortium name="WormBaseParasite"/>
        </authorList>
    </citation>
    <scope>IDENTIFICATION</scope>
</reference>
<dbReference type="eggNOG" id="ENOG502TJ2V">
    <property type="taxonomic scope" value="Eukaryota"/>
</dbReference>
<protein>
    <submittedName>
        <fullName evidence="3">Uncharacterized protein</fullName>
    </submittedName>
</protein>
<feature type="region of interest" description="Disordered" evidence="1">
    <location>
        <begin position="127"/>
        <end position="200"/>
    </location>
</feature>
<organism evidence="2 3">
    <name type="scientific">Caenorhabditis tropicalis</name>
    <dbReference type="NCBI Taxonomy" id="1561998"/>
    <lineage>
        <taxon>Eukaryota</taxon>
        <taxon>Metazoa</taxon>
        <taxon>Ecdysozoa</taxon>
        <taxon>Nematoda</taxon>
        <taxon>Chromadorea</taxon>
        <taxon>Rhabditida</taxon>
        <taxon>Rhabditina</taxon>
        <taxon>Rhabditomorpha</taxon>
        <taxon>Rhabditoidea</taxon>
        <taxon>Rhabditidae</taxon>
        <taxon>Peloderinae</taxon>
        <taxon>Caenorhabditis</taxon>
    </lineage>
</organism>